<dbReference type="GO" id="GO:0005634">
    <property type="term" value="C:nucleus"/>
    <property type="evidence" value="ECO:0007669"/>
    <property type="project" value="UniProtKB-SubCell"/>
</dbReference>
<feature type="compositionally biased region" description="Basic and acidic residues" evidence="7">
    <location>
        <begin position="308"/>
        <end position="330"/>
    </location>
</feature>
<dbReference type="EMBL" id="LR899797">
    <property type="protein sequence ID" value="CAD7242525.1"/>
    <property type="molecule type" value="Genomic_DNA"/>
</dbReference>
<evidence type="ECO:0000256" key="2">
    <source>
        <dbReference type="ARBA" id="ARBA00005562"/>
    </source>
</evidence>
<evidence type="ECO:0000256" key="1">
    <source>
        <dbReference type="ARBA" id="ARBA00004123"/>
    </source>
</evidence>
<dbReference type="Gene3D" id="1.10.10.10">
    <property type="entry name" value="Winged helix-like DNA-binding domain superfamily/Winged helix DNA-binding domain"/>
    <property type="match status" value="1"/>
</dbReference>
<keyword evidence="10" id="KW-1185">Reference proteome</keyword>
<accession>A0A7R9A1F8</accession>
<dbReference type="PROSITE" id="PS00346">
    <property type="entry name" value="ETS_DOMAIN_2"/>
    <property type="match status" value="1"/>
</dbReference>
<protein>
    <recommendedName>
        <fullName evidence="8">ETS domain-containing protein</fullName>
    </recommendedName>
</protein>
<dbReference type="SUPFAM" id="SSF46785">
    <property type="entry name" value="Winged helix' DNA-binding domain"/>
    <property type="match status" value="1"/>
</dbReference>
<dbReference type="InterPro" id="IPR046328">
    <property type="entry name" value="ETS_fam"/>
</dbReference>
<feature type="compositionally biased region" description="Gly residues" evidence="7">
    <location>
        <begin position="400"/>
        <end position="411"/>
    </location>
</feature>
<name>A0A7R9A1F8_9CRUS</name>
<proteinExistence type="inferred from homology"/>
<gene>
    <name evidence="9" type="ORF">DSTB1V02_LOCUS2488</name>
</gene>
<dbReference type="Pfam" id="PF00178">
    <property type="entry name" value="Ets"/>
    <property type="match status" value="1"/>
</dbReference>
<dbReference type="EMBL" id="CAJPEV010000280">
    <property type="protein sequence ID" value="CAG0883370.1"/>
    <property type="molecule type" value="Genomic_DNA"/>
</dbReference>
<feature type="compositionally biased region" description="Gly residues" evidence="7">
    <location>
        <begin position="184"/>
        <end position="193"/>
    </location>
</feature>
<evidence type="ECO:0000313" key="10">
    <source>
        <dbReference type="Proteomes" id="UP000677054"/>
    </source>
</evidence>
<evidence type="ECO:0000256" key="4">
    <source>
        <dbReference type="ARBA" id="ARBA00023125"/>
    </source>
</evidence>
<feature type="region of interest" description="Disordered" evidence="7">
    <location>
        <begin position="370"/>
        <end position="483"/>
    </location>
</feature>
<feature type="compositionally biased region" description="Gly residues" evidence="7">
    <location>
        <begin position="419"/>
        <end position="435"/>
    </location>
</feature>
<keyword evidence="5 6" id="KW-0539">Nucleus</keyword>
<dbReference type="AlphaFoldDB" id="A0A7R9A1F8"/>
<feature type="compositionally biased region" description="Acidic residues" evidence="7">
    <location>
        <begin position="1"/>
        <end position="11"/>
    </location>
</feature>
<dbReference type="PROSITE" id="PS00345">
    <property type="entry name" value="ETS_DOMAIN_1"/>
    <property type="match status" value="1"/>
</dbReference>
<evidence type="ECO:0000313" key="9">
    <source>
        <dbReference type="EMBL" id="CAD7242525.1"/>
    </source>
</evidence>
<evidence type="ECO:0000256" key="7">
    <source>
        <dbReference type="SAM" id="MobiDB-lite"/>
    </source>
</evidence>
<organism evidence="9">
    <name type="scientific">Darwinula stevensoni</name>
    <dbReference type="NCBI Taxonomy" id="69355"/>
    <lineage>
        <taxon>Eukaryota</taxon>
        <taxon>Metazoa</taxon>
        <taxon>Ecdysozoa</taxon>
        <taxon>Arthropoda</taxon>
        <taxon>Crustacea</taxon>
        <taxon>Oligostraca</taxon>
        <taxon>Ostracoda</taxon>
        <taxon>Podocopa</taxon>
        <taxon>Podocopida</taxon>
        <taxon>Darwinulocopina</taxon>
        <taxon>Darwinuloidea</taxon>
        <taxon>Darwinulidae</taxon>
        <taxon>Darwinula</taxon>
    </lineage>
</organism>
<dbReference type="PANTHER" id="PTHR11849">
    <property type="entry name" value="ETS"/>
    <property type="match status" value="1"/>
</dbReference>
<feature type="domain" description="ETS" evidence="8">
    <location>
        <begin position="490"/>
        <end position="572"/>
    </location>
</feature>
<keyword evidence="4 6" id="KW-0238">DNA-binding</keyword>
<dbReference type="PROSITE" id="PS50061">
    <property type="entry name" value="ETS_DOMAIN_3"/>
    <property type="match status" value="1"/>
</dbReference>
<feature type="compositionally biased region" description="Low complexity" evidence="7">
    <location>
        <begin position="455"/>
        <end position="464"/>
    </location>
</feature>
<feature type="region of interest" description="Disordered" evidence="7">
    <location>
        <begin position="308"/>
        <end position="345"/>
    </location>
</feature>
<feature type="compositionally biased region" description="Gly residues" evidence="7">
    <location>
        <begin position="465"/>
        <end position="474"/>
    </location>
</feature>
<evidence type="ECO:0000259" key="8">
    <source>
        <dbReference type="PROSITE" id="PS50061"/>
    </source>
</evidence>
<dbReference type="PRINTS" id="PR00454">
    <property type="entry name" value="ETSDOMAIN"/>
</dbReference>
<dbReference type="SMART" id="SM00413">
    <property type="entry name" value="ETS"/>
    <property type="match status" value="1"/>
</dbReference>
<keyword evidence="3" id="KW-0217">Developmental protein</keyword>
<dbReference type="GO" id="GO:0006914">
    <property type="term" value="P:autophagy"/>
    <property type="evidence" value="ECO:0007669"/>
    <property type="project" value="UniProtKB-ARBA"/>
</dbReference>
<evidence type="ECO:0000256" key="6">
    <source>
        <dbReference type="RuleBase" id="RU004019"/>
    </source>
</evidence>
<dbReference type="InterPro" id="IPR000418">
    <property type="entry name" value="Ets_dom"/>
</dbReference>
<reference evidence="9" key="1">
    <citation type="submission" date="2020-11" db="EMBL/GenBank/DDBJ databases">
        <authorList>
            <person name="Tran Van P."/>
        </authorList>
    </citation>
    <scope>NUCLEOTIDE SEQUENCE</scope>
</reference>
<dbReference type="GO" id="GO:0000981">
    <property type="term" value="F:DNA-binding transcription factor activity, RNA polymerase II-specific"/>
    <property type="evidence" value="ECO:0007669"/>
    <property type="project" value="TreeGrafter"/>
</dbReference>
<comment type="subcellular location">
    <subcellularLocation>
        <location evidence="1 6">Nucleus</location>
    </subcellularLocation>
</comment>
<evidence type="ECO:0000256" key="5">
    <source>
        <dbReference type="ARBA" id="ARBA00023242"/>
    </source>
</evidence>
<dbReference type="OrthoDB" id="8196042at2759"/>
<comment type="similarity">
    <text evidence="2 6">Belongs to the ETS family.</text>
</comment>
<feature type="compositionally biased region" description="Basic and acidic residues" evidence="7">
    <location>
        <begin position="38"/>
        <end position="48"/>
    </location>
</feature>
<evidence type="ECO:0000256" key="3">
    <source>
        <dbReference type="ARBA" id="ARBA00022473"/>
    </source>
</evidence>
<dbReference type="GO" id="GO:0030154">
    <property type="term" value="P:cell differentiation"/>
    <property type="evidence" value="ECO:0007669"/>
    <property type="project" value="TreeGrafter"/>
</dbReference>
<dbReference type="GO" id="GO:0043565">
    <property type="term" value="F:sequence-specific DNA binding"/>
    <property type="evidence" value="ECO:0007669"/>
    <property type="project" value="InterPro"/>
</dbReference>
<dbReference type="Proteomes" id="UP000677054">
    <property type="component" value="Unassembled WGS sequence"/>
</dbReference>
<dbReference type="PANTHER" id="PTHR11849:SF191">
    <property type="entry name" value="ECDYSONE-INDUCED PROTEIN 74EF ISOFORM B"/>
    <property type="match status" value="1"/>
</dbReference>
<dbReference type="GO" id="GO:0040034">
    <property type="term" value="P:regulation of development, heterochronic"/>
    <property type="evidence" value="ECO:0007669"/>
    <property type="project" value="UniProtKB-ARBA"/>
</dbReference>
<sequence>MRFIVIEEEDGGDSRMDSDSAEEGPLDLTCPSRKRVRERSESPNSHEDYSDDSDVGGDPARNPKAYKKSLMKRYLDTADSGERTLAAAQALLDMDGGPGMGSMAGCLLVAERHHRTLLQGLLSGAGPGPGGLHHTHPLAAALAAAAAASSSAAPHPAILAGHRTVAYAGSTTKTVHKSKVNLGREGGGGGGGSRRNTHTRDRCRRLRQTAGCRTWTAAAAAMPPTTNLSHVYNSLPVHVHLGHRRVQDRHCQIPTITINCPIFIILTLTIRFRCPPSIGIPLTLHLYLLILTIDLLLTPWGNKGDSPNELRRKDGVCGVDGREGRERLFSKDNSVSSPRPDEMIGKIKDEDDLFTVCVMSDLYGYSPGGGGGGGGGSCSSPGINTNGSMSPMTPDLFPHLGGGGNGAGGGTARFPPFPGGGTGSGPGGPGSGQGSCPGDAFRPRKKGRRARVSDPSGLTSLGSASPGGGGGGGCHSSSPLKRKSREGSTTYLWEFLLKLLQDKDCCPRYIKWTNREKGIFKLVDSKAVSRLWGLHKNKPDMNYETMGRALRYYYQRGILAKVDGQRLVYQFVDVPKDIVEIDCSGA</sequence>
<dbReference type="InterPro" id="IPR036390">
    <property type="entry name" value="WH_DNA-bd_sf"/>
</dbReference>
<feature type="region of interest" description="Disordered" evidence="7">
    <location>
        <begin position="1"/>
        <end position="64"/>
    </location>
</feature>
<dbReference type="InterPro" id="IPR036388">
    <property type="entry name" value="WH-like_DNA-bd_sf"/>
</dbReference>
<dbReference type="FunFam" id="1.10.10.10:FF:000411">
    <property type="entry name" value="Ecdysone-induced protein 74EF isoform A"/>
    <property type="match status" value="1"/>
</dbReference>
<feature type="region of interest" description="Disordered" evidence="7">
    <location>
        <begin position="180"/>
        <end position="201"/>
    </location>
</feature>